<dbReference type="Proteomes" id="UP001199631">
    <property type="component" value="Unassembled WGS sequence"/>
</dbReference>
<proteinExistence type="predicted"/>
<accession>A0AAW5B6B7</accession>
<dbReference type="AlphaFoldDB" id="A0AAW5B6B7"/>
<evidence type="ECO:0000313" key="2">
    <source>
        <dbReference type="Proteomes" id="UP001199631"/>
    </source>
</evidence>
<dbReference type="EMBL" id="JAIFZM010000010">
    <property type="protein sequence ID" value="MCG3420054.1"/>
    <property type="molecule type" value="Genomic_DNA"/>
</dbReference>
<keyword evidence="2" id="KW-1185">Reference proteome</keyword>
<sequence length="60" mass="7022">MIDAIEQYWLKQNFQNDIDTLIMRTNGPENSSRRTQFMKRIIEFAARYAVSHTGLLSTLS</sequence>
<evidence type="ECO:0000313" key="1">
    <source>
        <dbReference type="EMBL" id="MCG3420054.1"/>
    </source>
</evidence>
<protein>
    <submittedName>
        <fullName evidence="1">Uncharacterized protein</fullName>
    </submittedName>
</protein>
<organism evidence="1 2">
    <name type="scientific">Oceanobacillus jordanicus</name>
    <dbReference type="NCBI Taxonomy" id="2867266"/>
    <lineage>
        <taxon>Bacteria</taxon>
        <taxon>Bacillati</taxon>
        <taxon>Bacillota</taxon>
        <taxon>Bacilli</taxon>
        <taxon>Bacillales</taxon>
        <taxon>Bacillaceae</taxon>
        <taxon>Oceanobacillus</taxon>
    </lineage>
</organism>
<comment type="caution">
    <text evidence="1">The sequence shown here is derived from an EMBL/GenBank/DDBJ whole genome shotgun (WGS) entry which is preliminary data.</text>
</comment>
<reference evidence="1 2" key="1">
    <citation type="journal article" date="2022" name="Evol. Bioinform. Online">
        <title>Draft Genome Sequence of Oceanobacillus jordanicus Strain GSFE11, a Halotolerant Plant Growth-Promoting Bacterial Endophyte Isolated From the Jordan Valley.</title>
        <authorList>
            <person name="Alhindi T."/>
            <person name="Albdaiwi R."/>
        </authorList>
    </citation>
    <scope>NUCLEOTIDE SEQUENCE [LARGE SCALE GENOMIC DNA]</scope>
    <source>
        <strain evidence="1 2">GSFE11</strain>
    </source>
</reference>
<name>A0AAW5B6B7_9BACI</name>
<gene>
    <name evidence="1" type="ORF">K3T81_12915</name>
</gene>